<evidence type="ECO:0000313" key="2">
    <source>
        <dbReference type="Proteomes" id="UP000436088"/>
    </source>
</evidence>
<dbReference type="InterPro" id="IPR024875">
    <property type="entry name" value="Protein_Lines"/>
</dbReference>
<dbReference type="AlphaFoldDB" id="A0A6A3ALQ7"/>
<sequence length="227" mass="25990">MLKFLKEECDDELVLVFLNSISFSILNAPWDSMDEIFGGTGSEKDGPRNLFLGNFIQLLCSFVEQFSFAEGLDDSVDKQAILSKIINLLLHFYFEDLLCHPSTESENQDDCLEGSPFMLSYSDGEVHDMQSGHLQRQAVYLFLRCSSRLINPAKDTSKHYPSYAISELSCYGREKGLSDLHSWLSRHVPVDELVPHETYWEKSINFSSSLLKLYIHEISQRKTVTSR</sequence>
<protein>
    <submittedName>
        <fullName evidence="1">Detected protein of confused Function</fullName>
    </submittedName>
</protein>
<keyword evidence="2" id="KW-1185">Reference proteome</keyword>
<gene>
    <name evidence="1" type="ORF">F3Y22_tig00110437pilonHSYRG00050</name>
</gene>
<dbReference type="PANTHER" id="PTHR16057">
    <property type="entry name" value="WINS1, 2 PROTEIN"/>
    <property type="match status" value="1"/>
</dbReference>
<accession>A0A6A3ALQ7</accession>
<proteinExistence type="predicted"/>
<organism evidence="1 2">
    <name type="scientific">Hibiscus syriacus</name>
    <name type="common">Rose of Sharon</name>
    <dbReference type="NCBI Taxonomy" id="106335"/>
    <lineage>
        <taxon>Eukaryota</taxon>
        <taxon>Viridiplantae</taxon>
        <taxon>Streptophyta</taxon>
        <taxon>Embryophyta</taxon>
        <taxon>Tracheophyta</taxon>
        <taxon>Spermatophyta</taxon>
        <taxon>Magnoliopsida</taxon>
        <taxon>eudicotyledons</taxon>
        <taxon>Gunneridae</taxon>
        <taxon>Pentapetalae</taxon>
        <taxon>rosids</taxon>
        <taxon>malvids</taxon>
        <taxon>Malvales</taxon>
        <taxon>Malvaceae</taxon>
        <taxon>Malvoideae</taxon>
        <taxon>Hibiscus</taxon>
    </lineage>
</organism>
<dbReference type="Proteomes" id="UP000436088">
    <property type="component" value="Unassembled WGS sequence"/>
</dbReference>
<name>A0A6A3ALQ7_HIBSY</name>
<dbReference type="EMBL" id="VEPZ02000986">
    <property type="protein sequence ID" value="KAE8704813.1"/>
    <property type="molecule type" value="Genomic_DNA"/>
</dbReference>
<reference evidence="1" key="1">
    <citation type="submission" date="2019-09" db="EMBL/GenBank/DDBJ databases">
        <title>Draft genome information of white flower Hibiscus syriacus.</title>
        <authorList>
            <person name="Kim Y.-M."/>
        </authorList>
    </citation>
    <scope>NUCLEOTIDE SEQUENCE [LARGE SCALE GENOMIC DNA]</scope>
    <source>
        <strain evidence="1">YM2019G1</strain>
    </source>
</reference>
<comment type="caution">
    <text evidence="1">The sequence shown here is derived from an EMBL/GenBank/DDBJ whole genome shotgun (WGS) entry which is preliminary data.</text>
</comment>
<dbReference type="PANTHER" id="PTHR16057:SF1">
    <property type="entry name" value="PROTEIN LINES HOMOLOG 1"/>
    <property type="match status" value="1"/>
</dbReference>
<evidence type="ECO:0000313" key="1">
    <source>
        <dbReference type="EMBL" id="KAE8704813.1"/>
    </source>
</evidence>